<feature type="region of interest" description="Disordered" evidence="1">
    <location>
        <begin position="1"/>
        <end position="36"/>
    </location>
</feature>
<keyword evidence="2" id="KW-0472">Membrane</keyword>
<feature type="transmembrane region" description="Helical" evidence="2">
    <location>
        <begin position="49"/>
        <end position="69"/>
    </location>
</feature>
<dbReference type="Proteomes" id="UP001152798">
    <property type="component" value="Chromosome 2"/>
</dbReference>
<sequence length="149" mass="18477">MKNNKKHRMRNIKNRNKQLVRNTQRNSLHPKSGISQEKSQTSSWKLEKYFRFFLCYLLTHAFAFLYILANNLMKFRRWYCSEQPKMTPFKKLTRIAPKKELVNIIKCYYYYFITYVVFLLYIFMQYILRIKLRICPEQRRKIICICVEY</sequence>
<evidence type="ECO:0000313" key="4">
    <source>
        <dbReference type="Proteomes" id="UP001152798"/>
    </source>
</evidence>
<gene>
    <name evidence="3" type="ORF">NEZAVI_LOCUS4131</name>
</gene>
<keyword evidence="2" id="KW-0812">Transmembrane</keyword>
<feature type="compositionally biased region" description="Basic residues" evidence="1">
    <location>
        <begin position="1"/>
        <end position="18"/>
    </location>
</feature>
<feature type="transmembrane region" description="Helical" evidence="2">
    <location>
        <begin position="108"/>
        <end position="128"/>
    </location>
</feature>
<evidence type="ECO:0000256" key="2">
    <source>
        <dbReference type="SAM" id="Phobius"/>
    </source>
</evidence>
<dbReference type="AlphaFoldDB" id="A0A9P0EBH6"/>
<accession>A0A9P0EBH6</accession>
<protein>
    <submittedName>
        <fullName evidence="3">Uncharacterized protein</fullName>
    </submittedName>
</protein>
<dbReference type="EMBL" id="OV725078">
    <property type="protein sequence ID" value="CAH1393460.1"/>
    <property type="molecule type" value="Genomic_DNA"/>
</dbReference>
<keyword evidence="2" id="KW-1133">Transmembrane helix</keyword>
<organism evidence="3 4">
    <name type="scientific">Nezara viridula</name>
    <name type="common">Southern green stink bug</name>
    <name type="synonym">Cimex viridulus</name>
    <dbReference type="NCBI Taxonomy" id="85310"/>
    <lineage>
        <taxon>Eukaryota</taxon>
        <taxon>Metazoa</taxon>
        <taxon>Ecdysozoa</taxon>
        <taxon>Arthropoda</taxon>
        <taxon>Hexapoda</taxon>
        <taxon>Insecta</taxon>
        <taxon>Pterygota</taxon>
        <taxon>Neoptera</taxon>
        <taxon>Paraneoptera</taxon>
        <taxon>Hemiptera</taxon>
        <taxon>Heteroptera</taxon>
        <taxon>Panheteroptera</taxon>
        <taxon>Pentatomomorpha</taxon>
        <taxon>Pentatomoidea</taxon>
        <taxon>Pentatomidae</taxon>
        <taxon>Pentatominae</taxon>
        <taxon>Nezara</taxon>
    </lineage>
</organism>
<proteinExistence type="predicted"/>
<evidence type="ECO:0000256" key="1">
    <source>
        <dbReference type="SAM" id="MobiDB-lite"/>
    </source>
</evidence>
<name>A0A9P0EBH6_NEZVI</name>
<feature type="compositionally biased region" description="Polar residues" evidence="1">
    <location>
        <begin position="19"/>
        <end position="36"/>
    </location>
</feature>
<evidence type="ECO:0000313" key="3">
    <source>
        <dbReference type="EMBL" id="CAH1393460.1"/>
    </source>
</evidence>
<reference evidence="3" key="1">
    <citation type="submission" date="2022-01" db="EMBL/GenBank/DDBJ databases">
        <authorList>
            <person name="King R."/>
        </authorList>
    </citation>
    <scope>NUCLEOTIDE SEQUENCE</scope>
</reference>
<keyword evidence="4" id="KW-1185">Reference proteome</keyword>